<dbReference type="AlphaFoldDB" id="C7H1R6"/>
<sequence>MDAPFWGASGFLSRPEGRVAALHPPGKGRYAPGENSDNKSKPWL</sequence>
<reference evidence="2" key="1">
    <citation type="submission" date="2009-08" db="EMBL/GenBank/DDBJ databases">
        <authorList>
            <person name="Weinstock G."/>
            <person name="Sodergren E."/>
            <person name="Clifton S."/>
            <person name="Fulton L."/>
            <person name="Fulton B."/>
            <person name="Courtney L."/>
            <person name="Fronick C."/>
            <person name="Harrison M."/>
            <person name="Strong C."/>
            <person name="Farmer C."/>
            <person name="Delahaunty K."/>
            <person name="Markovic C."/>
            <person name="Hall O."/>
            <person name="Minx P."/>
            <person name="Tomlinson C."/>
            <person name="Mitreva M."/>
            <person name="Nelson J."/>
            <person name="Hou S."/>
            <person name="Wollam A."/>
            <person name="Pepin K.H."/>
            <person name="Johnson M."/>
            <person name="Bhonagiri V."/>
            <person name="Nash W.E."/>
            <person name="Warren W."/>
            <person name="Chinwalla A."/>
            <person name="Mardis E.R."/>
            <person name="Wilson R.K."/>
        </authorList>
    </citation>
    <scope>NUCLEOTIDE SEQUENCE [LARGE SCALE GENOMIC DNA]</scope>
    <source>
        <strain evidence="2">A2-165</strain>
    </source>
</reference>
<proteinExistence type="predicted"/>
<accession>C7H1R6</accession>
<gene>
    <name evidence="2" type="ORF">FAEPRAA2165_00205</name>
</gene>
<organism evidence="2 3">
    <name type="scientific">Faecalibacterium duncaniae (strain DSM 17677 / JCM 31915 / A2-165)</name>
    <name type="common">Faecalibacterium prausnitzii</name>
    <dbReference type="NCBI Taxonomy" id="411483"/>
    <lineage>
        <taxon>Bacteria</taxon>
        <taxon>Bacillati</taxon>
        <taxon>Bacillota</taxon>
        <taxon>Clostridia</taxon>
        <taxon>Eubacteriales</taxon>
        <taxon>Oscillospiraceae</taxon>
        <taxon>Faecalibacterium</taxon>
    </lineage>
</organism>
<evidence type="ECO:0000313" key="2">
    <source>
        <dbReference type="EMBL" id="EEU98276.1"/>
    </source>
</evidence>
<evidence type="ECO:0000256" key="1">
    <source>
        <dbReference type="SAM" id="MobiDB-lite"/>
    </source>
</evidence>
<feature type="region of interest" description="Disordered" evidence="1">
    <location>
        <begin position="17"/>
        <end position="44"/>
    </location>
</feature>
<comment type="caution">
    <text evidence="2">The sequence shown here is derived from an EMBL/GenBank/DDBJ whole genome shotgun (WGS) entry which is preliminary data.</text>
</comment>
<keyword evidence="3" id="KW-1185">Reference proteome</keyword>
<evidence type="ECO:0000313" key="3">
    <source>
        <dbReference type="Proteomes" id="UP000004619"/>
    </source>
</evidence>
<dbReference type="EMBL" id="ACOP02000003">
    <property type="protein sequence ID" value="EEU98276.1"/>
    <property type="molecule type" value="Genomic_DNA"/>
</dbReference>
<name>C7H1R6_FAED2</name>
<dbReference type="HOGENOM" id="CLU_3216509_0_0_9"/>
<dbReference type="Proteomes" id="UP000004619">
    <property type="component" value="Unassembled WGS sequence"/>
</dbReference>
<dbReference type="STRING" id="411483.FAEPRAA2165_00205"/>
<protein>
    <submittedName>
        <fullName evidence="2">Uncharacterized protein</fullName>
    </submittedName>
</protein>